<dbReference type="GO" id="GO:0016887">
    <property type="term" value="F:ATP hydrolysis activity"/>
    <property type="evidence" value="ECO:0007669"/>
    <property type="project" value="InterPro"/>
</dbReference>
<dbReference type="InterPro" id="IPR039421">
    <property type="entry name" value="Type_1_exporter"/>
</dbReference>
<keyword evidence="7 9" id="KW-1133">Transmembrane helix</keyword>
<dbReference type="SUPFAM" id="SSF90123">
    <property type="entry name" value="ABC transporter transmembrane region"/>
    <property type="match status" value="2"/>
</dbReference>
<keyword evidence="13" id="KW-1185">Reference proteome</keyword>
<comment type="similarity">
    <text evidence="3">Belongs to the ABC transporter superfamily. ABCB family. Multidrug resistance exporter (TC 3.A.1.201) subfamily.</text>
</comment>
<dbReference type="InterPro" id="IPR017871">
    <property type="entry name" value="ABC_transporter-like_CS"/>
</dbReference>
<dbReference type="InterPro" id="IPR036640">
    <property type="entry name" value="ABC1_TM_sf"/>
</dbReference>
<dbReference type="PROSITE" id="PS50929">
    <property type="entry name" value="ABC_TM1F"/>
    <property type="match status" value="2"/>
</dbReference>
<dbReference type="InterPro" id="IPR027417">
    <property type="entry name" value="P-loop_NTPase"/>
</dbReference>
<feature type="transmembrane region" description="Helical" evidence="9">
    <location>
        <begin position="6"/>
        <end position="30"/>
    </location>
</feature>
<reference evidence="12" key="1">
    <citation type="journal article" date="2020" name="Stud. Mycol.">
        <title>101 Dothideomycetes genomes: a test case for predicting lifestyles and emergence of pathogens.</title>
        <authorList>
            <person name="Haridas S."/>
            <person name="Albert R."/>
            <person name="Binder M."/>
            <person name="Bloem J."/>
            <person name="Labutti K."/>
            <person name="Salamov A."/>
            <person name="Andreopoulos B."/>
            <person name="Baker S."/>
            <person name="Barry K."/>
            <person name="Bills G."/>
            <person name="Bluhm B."/>
            <person name="Cannon C."/>
            <person name="Castanera R."/>
            <person name="Culley D."/>
            <person name="Daum C."/>
            <person name="Ezra D."/>
            <person name="Gonzalez J."/>
            <person name="Henrissat B."/>
            <person name="Kuo A."/>
            <person name="Liang C."/>
            <person name="Lipzen A."/>
            <person name="Lutzoni F."/>
            <person name="Magnuson J."/>
            <person name="Mondo S."/>
            <person name="Nolan M."/>
            <person name="Ohm R."/>
            <person name="Pangilinan J."/>
            <person name="Park H.-J."/>
            <person name="Ramirez L."/>
            <person name="Alfaro M."/>
            <person name="Sun H."/>
            <person name="Tritt A."/>
            <person name="Yoshinaga Y."/>
            <person name="Zwiers L.-H."/>
            <person name="Turgeon B."/>
            <person name="Goodwin S."/>
            <person name="Spatafora J."/>
            <person name="Crous P."/>
            <person name="Grigoriev I."/>
        </authorList>
    </citation>
    <scope>NUCLEOTIDE SEQUENCE</scope>
    <source>
        <strain evidence="12">CBS 175.79</strain>
    </source>
</reference>
<feature type="transmembrane region" description="Helical" evidence="9">
    <location>
        <begin position="866"/>
        <end position="886"/>
    </location>
</feature>
<dbReference type="PROSITE" id="PS50893">
    <property type="entry name" value="ABC_TRANSPORTER_2"/>
    <property type="match status" value="2"/>
</dbReference>
<dbReference type="Proteomes" id="UP000799778">
    <property type="component" value="Unassembled WGS sequence"/>
</dbReference>
<keyword evidence="5" id="KW-0547">Nucleotide-binding</keyword>
<dbReference type="Gene3D" id="1.20.1560.10">
    <property type="entry name" value="ABC transporter type 1, transmembrane domain"/>
    <property type="match status" value="1"/>
</dbReference>
<evidence type="ECO:0000313" key="12">
    <source>
        <dbReference type="EMBL" id="KAF2008796.1"/>
    </source>
</evidence>
<keyword evidence="4 9" id="KW-0812">Transmembrane</keyword>
<feature type="transmembrane region" description="Helical" evidence="9">
    <location>
        <begin position="599"/>
        <end position="623"/>
    </location>
</feature>
<dbReference type="Pfam" id="PF00664">
    <property type="entry name" value="ABC_membrane"/>
    <property type="match status" value="2"/>
</dbReference>
<evidence type="ECO:0000256" key="4">
    <source>
        <dbReference type="ARBA" id="ARBA00022692"/>
    </source>
</evidence>
<evidence type="ECO:0000256" key="6">
    <source>
        <dbReference type="ARBA" id="ARBA00022840"/>
    </source>
</evidence>
<evidence type="ECO:0000256" key="1">
    <source>
        <dbReference type="ARBA" id="ARBA00004141"/>
    </source>
</evidence>
<evidence type="ECO:0000256" key="2">
    <source>
        <dbReference type="ARBA" id="ARBA00004308"/>
    </source>
</evidence>
<dbReference type="GeneID" id="54290264"/>
<dbReference type="FunFam" id="3.40.50.300:FF:001530">
    <property type="entry name" value="ABC multidrug transporter (Eurofung)"/>
    <property type="match status" value="1"/>
</dbReference>
<dbReference type="PROSITE" id="PS00211">
    <property type="entry name" value="ABC_TRANSPORTER_1"/>
    <property type="match status" value="2"/>
</dbReference>
<dbReference type="AlphaFoldDB" id="A0A6A5X7B8"/>
<dbReference type="GO" id="GO:0012505">
    <property type="term" value="C:endomembrane system"/>
    <property type="evidence" value="ECO:0007669"/>
    <property type="project" value="UniProtKB-SubCell"/>
</dbReference>
<evidence type="ECO:0000256" key="9">
    <source>
        <dbReference type="SAM" id="Phobius"/>
    </source>
</evidence>
<dbReference type="InterPro" id="IPR011527">
    <property type="entry name" value="ABC1_TM_dom"/>
</dbReference>
<feature type="transmembrane region" description="Helical" evidence="9">
    <location>
        <begin position="176"/>
        <end position="200"/>
    </location>
</feature>
<evidence type="ECO:0000256" key="7">
    <source>
        <dbReference type="ARBA" id="ARBA00022989"/>
    </source>
</evidence>
<feature type="transmembrane region" description="Helical" evidence="9">
    <location>
        <begin position="726"/>
        <end position="746"/>
    </location>
</feature>
<feature type="transmembrane region" description="Helical" evidence="9">
    <location>
        <begin position="752"/>
        <end position="770"/>
    </location>
</feature>
<dbReference type="Pfam" id="PF00005">
    <property type="entry name" value="ABC_tran"/>
    <property type="match status" value="2"/>
</dbReference>
<keyword evidence="6" id="KW-0067">ATP-binding</keyword>
<dbReference type="GO" id="GO:0005524">
    <property type="term" value="F:ATP binding"/>
    <property type="evidence" value="ECO:0007669"/>
    <property type="project" value="UniProtKB-KW"/>
</dbReference>
<feature type="transmembrane region" description="Helical" evidence="9">
    <location>
        <begin position="830"/>
        <end position="854"/>
    </location>
</feature>
<dbReference type="CDD" id="cd18578">
    <property type="entry name" value="ABC_6TM_Pgp_ABCB1_D2_like"/>
    <property type="match status" value="1"/>
</dbReference>
<protein>
    <submittedName>
        <fullName evidence="12">ABC transporter-like protein</fullName>
    </submittedName>
</protein>
<evidence type="ECO:0000256" key="8">
    <source>
        <dbReference type="ARBA" id="ARBA00023136"/>
    </source>
</evidence>
<comment type="subcellular location">
    <subcellularLocation>
        <location evidence="2">Endomembrane system</location>
    </subcellularLocation>
    <subcellularLocation>
        <location evidence="1">Membrane</location>
        <topology evidence="1">Multi-pass membrane protein</topology>
    </subcellularLocation>
</comment>
<evidence type="ECO:0000259" key="10">
    <source>
        <dbReference type="PROSITE" id="PS50893"/>
    </source>
</evidence>
<dbReference type="InterPro" id="IPR003593">
    <property type="entry name" value="AAA+_ATPase"/>
</dbReference>
<accession>A0A6A5X7B8</accession>
<feature type="transmembrane region" description="Helical" evidence="9">
    <location>
        <begin position="643"/>
        <end position="662"/>
    </location>
</feature>
<proteinExistence type="inferred from homology"/>
<dbReference type="SUPFAM" id="SSF52540">
    <property type="entry name" value="P-loop containing nucleoside triphosphate hydrolases"/>
    <property type="match status" value="2"/>
</dbReference>
<feature type="transmembrane region" description="Helical" evidence="9">
    <location>
        <begin position="73"/>
        <end position="93"/>
    </location>
</feature>
<dbReference type="GO" id="GO:0090374">
    <property type="term" value="P:oligopeptide export from mitochondrion"/>
    <property type="evidence" value="ECO:0007669"/>
    <property type="project" value="TreeGrafter"/>
</dbReference>
<dbReference type="OrthoDB" id="6500128at2759"/>
<keyword evidence="8 9" id="KW-0472">Membrane</keyword>
<dbReference type="SMART" id="SM00382">
    <property type="entry name" value="AAA"/>
    <property type="match status" value="2"/>
</dbReference>
<evidence type="ECO:0000313" key="13">
    <source>
        <dbReference type="Proteomes" id="UP000799778"/>
    </source>
</evidence>
<evidence type="ECO:0000256" key="3">
    <source>
        <dbReference type="ARBA" id="ARBA00007577"/>
    </source>
</evidence>
<dbReference type="PANTHER" id="PTHR43394">
    <property type="entry name" value="ATP-DEPENDENT PERMEASE MDL1, MITOCHONDRIAL"/>
    <property type="match status" value="1"/>
</dbReference>
<feature type="transmembrane region" description="Helical" evidence="9">
    <location>
        <begin position="212"/>
        <end position="232"/>
    </location>
</feature>
<name>A0A6A5X7B8_9PLEO</name>
<dbReference type="InterPro" id="IPR003439">
    <property type="entry name" value="ABC_transporter-like_ATP-bd"/>
</dbReference>
<feature type="domain" description="ABC transmembrane type-1" evidence="11">
    <location>
        <begin position="603"/>
        <end position="894"/>
    </location>
</feature>
<dbReference type="GO" id="GO:0015421">
    <property type="term" value="F:ABC-type oligopeptide transporter activity"/>
    <property type="evidence" value="ECO:0007669"/>
    <property type="project" value="TreeGrafter"/>
</dbReference>
<feature type="domain" description="ABC transporter" evidence="10">
    <location>
        <begin position="274"/>
        <end position="532"/>
    </location>
</feature>
<dbReference type="PANTHER" id="PTHR43394:SF27">
    <property type="entry name" value="ATP-DEPENDENT TRANSLOCASE ABCB1-LIKE"/>
    <property type="match status" value="1"/>
</dbReference>
<dbReference type="GO" id="GO:0005743">
    <property type="term" value="C:mitochondrial inner membrane"/>
    <property type="evidence" value="ECO:0007669"/>
    <property type="project" value="TreeGrafter"/>
</dbReference>
<dbReference type="CDD" id="cd18577">
    <property type="entry name" value="ABC_6TM_Pgp_ABCB1_D1_like"/>
    <property type="match status" value="1"/>
</dbReference>
<dbReference type="RefSeq" id="XP_033377135.1">
    <property type="nucleotide sequence ID" value="XM_033532867.1"/>
</dbReference>
<sequence length="1169" mass="130031">MLYIFVARLILVYYAVLGFRHTGLQISAALRLDYLTSLMRLPVSTVDNIPPGHTAATITLTASQVQDGISEKLCMLIQNVSLIISAIVVAFIYSWLLALVTVSGLVFVVVTYAITLRYIVKTWEQISESDREGAATASETISSIRMVAAYGSEKRLADTYRRSIDQAVISGRKLSWWVALQSALAFFAIYGTAALCFWWAVHLYVTRKITDVEVLLVVITSILTIVMSVGSISAPLSALGRAASAAGIIFAVIDAPKAQSEGTTITERFEENDIRLENVNFTYIGRPDQRVLKNVTLTFPCGKSTAIVGQSGSGKSTIVALIQRWYELGVGANEDPVINLLRNGHIKFGEHDLHELDLKWWRSRIGLVQQEPVLFNASIFENVCHGLIGTQWERESEDTKRVLVIRACEEAFAHDFISRLPHGYDTNCGDAGIHLSGGQRQRLAIARCIIKRPSIVILDEATSAIDVRGERKVQAALDRAARGRTTIVIAHNLSTIKKADNIIVLQKGMVVQQGSHDKLMKNRAGVYHRLLNAQRLSTGDDSGDRRSFAAYVDALDAKEWPACNATVSNDCLPLNSATSKTFRAMLIFGRMILEQRGGWYWYLFILLASAGAGAAFPVQSYLFAKLVSVFSYYGEYLIDETKFWCLMTVVLACCVGVCYFALGWTCNSVSFVRCHNIVAQYRSEYFENILRKPIAFFDEEDNSTGVLSARVANDPSQLQQLLGVNAASMLTCVFNVIGCVTISFYFSWRLSVVVVCTTTPIMIIAGFMRVRLERQFEKKTWKVFSDSSQFAVESIGAFRTVSALVMESFICERYERLLAAHVESALRSAMWTTLVFAFSDSVALLCMAFSLWYGGNLLSQYELWPFDYLVVYFAVVQGSLAAGQWLSFGPNIAQALGAMKRILSLRTNDQVEEGMPLESPNNEKGIEGPRIELKDVWFTYPTRNVSVLRGLNITVERNQFAAIVGASGSGKSSIISLLERFYRPQSGSISFDDQDISKIKLDTYRHAISLVSQESSIMTGTIRETILMGVDPQTVTDSDLDRVCREADLYDFVASFPLTYDTLVGQHGIALSGGQRQRLSIARALIRNPRLLLLDEATSNLDSETEKNIQKIFEATCQGRTMIVVAHRLATIQRADIIFVMSEGRVVEEGNHKDLLQNKGVYWQMVRIL</sequence>
<organism evidence="12 13">
    <name type="scientific">Aaosphaeria arxii CBS 175.79</name>
    <dbReference type="NCBI Taxonomy" id="1450172"/>
    <lineage>
        <taxon>Eukaryota</taxon>
        <taxon>Fungi</taxon>
        <taxon>Dikarya</taxon>
        <taxon>Ascomycota</taxon>
        <taxon>Pezizomycotina</taxon>
        <taxon>Dothideomycetes</taxon>
        <taxon>Pleosporomycetidae</taxon>
        <taxon>Pleosporales</taxon>
        <taxon>Pleosporales incertae sedis</taxon>
        <taxon>Aaosphaeria</taxon>
    </lineage>
</organism>
<feature type="domain" description="ABC transmembrane type-1" evidence="11">
    <location>
        <begin position="1"/>
        <end position="241"/>
    </location>
</feature>
<feature type="domain" description="ABC transporter" evidence="10">
    <location>
        <begin position="931"/>
        <end position="1168"/>
    </location>
</feature>
<dbReference type="Gene3D" id="3.40.50.300">
    <property type="entry name" value="P-loop containing nucleotide triphosphate hydrolases"/>
    <property type="match status" value="2"/>
</dbReference>
<dbReference type="EMBL" id="ML978081">
    <property type="protein sequence ID" value="KAF2008796.1"/>
    <property type="molecule type" value="Genomic_DNA"/>
</dbReference>
<gene>
    <name evidence="12" type="ORF">BU24DRAFT_474786</name>
</gene>
<evidence type="ECO:0000259" key="11">
    <source>
        <dbReference type="PROSITE" id="PS50929"/>
    </source>
</evidence>
<evidence type="ECO:0000256" key="5">
    <source>
        <dbReference type="ARBA" id="ARBA00022741"/>
    </source>
</evidence>
<dbReference type="FunFam" id="3.40.50.300:FF:000913">
    <property type="entry name" value="ABC multidrug transporter SitT"/>
    <property type="match status" value="1"/>
</dbReference>